<dbReference type="InterPro" id="IPR001214">
    <property type="entry name" value="SET_dom"/>
</dbReference>
<accession>A0A067N9B4</accession>
<dbReference type="SUPFAM" id="SSF82199">
    <property type="entry name" value="SET domain"/>
    <property type="match status" value="1"/>
</dbReference>
<dbReference type="PANTHER" id="PTHR47332">
    <property type="entry name" value="SET DOMAIN-CONTAINING PROTEIN 5"/>
    <property type="match status" value="1"/>
</dbReference>
<evidence type="ECO:0000256" key="1">
    <source>
        <dbReference type="SAM" id="MobiDB-lite"/>
    </source>
</evidence>
<dbReference type="Pfam" id="PF00856">
    <property type="entry name" value="SET"/>
    <property type="match status" value="1"/>
</dbReference>
<dbReference type="AlphaFoldDB" id="A0A067N9B4"/>
<feature type="domain" description="SET" evidence="2">
    <location>
        <begin position="27"/>
        <end position="190"/>
    </location>
</feature>
<organism evidence="3 4">
    <name type="scientific">Pleurotus ostreatus (strain PC15)</name>
    <name type="common">Oyster mushroom</name>
    <dbReference type="NCBI Taxonomy" id="1137138"/>
    <lineage>
        <taxon>Eukaryota</taxon>
        <taxon>Fungi</taxon>
        <taxon>Dikarya</taxon>
        <taxon>Basidiomycota</taxon>
        <taxon>Agaricomycotina</taxon>
        <taxon>Agaricomycetes</taxon>
        <taxon>Agaricomycetidae</taxon>
        <taxon>Agaricales</taxon>
        <taxon>Pleurotineae</taxon>
        <taxon>Pleurotaceae</taxon>
        <taxon>Pleurotus</taxon>
    </lineage>
</organism>
<name>A0A067N9B4_PLEO1</name>
<reference evidence="4" key="1">
    <citation type="journal article" date="2014" name="Proc. Natl. Acad. Sci. U.S.A.">
        <title>Extensive sampling of basidiomycete genomes demonstrates inadequacy of the white-rot/brown-rot paradigm for wood decay fungi.</title>
        <authorList>
            <person name="Riley R."/>
            <person name="Salamov A.A."/>
            <person name="Brown D.W."/>
            <person name="Nagy L.G."/>
            <person name="Floudas D."/>
            <person name="Held B.W."/>
            <person name="Levasseur A."/>
            <person name="Lombard V."/>
            <person name="Morin E."/>
            <person name="Otillar R."/>
            <person name="Lindquist E.A."/>
            <person name="Sun H."/>
            <person name="LaButti K.M."/>
            <person name="Schmutz J."/>
            <person name="Jabbour D."/>
            <person name="Luo H."/>
            <person name="Baker S.E."/>
            <person name="Pisabarro A.G."/>
            <person name="Walton J.D."/>
            <person name="Blanchette R.A."/>
            <person name="Henrissat B."/>
            <person name="Martin F."/>
            <person name="Cullen D."/>
            <person name="Hibbett D.S."/>
            <person name="Grigoriev I.V."/>
        </authorList>
    </citation>
    <scope>NUCLEOTIDE SEQUENCE [LARGE SCALE GENOMIC DNA]</scope>
    <source>
        <strain evidence="4">PC15</strain>
    </source>
</reference>
<dbReference type="PANTHER" id="PTHR47332:SF4">
    <property type="entry name" value="SET DOMAIN-CONTAINING PROTEIN 5"/>
    <property type="match status" value="1"/>
</dbReference>
<evidence type="ECO:0000259" key="2">
    <source>
        <dbReference type="PROSITE" id="PS50280"/>
    </source>
</evidence>
<dbReference type="InterPro" id="IPR046341">
    <property type="entry name" value="SET_dom_sf"/>
</dbReference>
<dbReference type="VEuPathDB" id="FungiDB:PLEOSDRAFT_162419"/>
<protein>
    <recommendedName>
        <fullName evidence="2">SET domain-containing protein</fullName>
    </recommendedName>
</protein>
<dbReference type="Gene3D" id="2.170.270.10">
    <property type="entry name" value="SET domain"/>
    <property type="match status" value="1"/>
</dbReference>
<feature type="region of interest" description="Disordered" evidence="1">
    <location>
        <begin position="12"/>
        <end position="36"/>
    </location>
</feature>
<dbReference type="STRING" id="1137138.A0A067N9B4"/>
<dbReference type="CDD" id="cd20071">
    <property type="entry name" value="SET_SMYD"/>
    <property type="match status" value="1"/>
</dbReference>
<sequence>MLRGHQDEICAYTAADPTPTEAGEHEDGTSSNGTPYVIEENPTVGMRMIANKDFECGDLILQERPLVLFPLEVALPAKSDLQLSLQRALNALDHAKRADYMGLPNIYATDEFEPVLGIFMSNKFEFFSTDDAAASADRTKPFAAVFKDISHINHSCCPNVVRYWCMASRSMYVHAARSIRKGSQIVTAYCDPFLPLRERRALLLNTYRIACTCPACTNSESDANRVRIQNIQDNLAPVIQWALTPALPDDLLLVPSLEQLKLIEDEGLEGTEYYARVLRRLWYIYFVLDDFGASGFYGRVLRAWKITNGTKRSDVIKEMQSELELIQYAVNRRRLFMPRKANMNFDKRQVHNGLGKFWEFTGDDLVRLLTSPRPYPDLDAAFERIYNGYDITKARSCDRARLGRLGKLPVELITYVFEATDLDGAAMLAAAHPQLFVIGYASMLAKIKAISLFNNWAYDRIICIGDYARTLPADFLSAAEKRRPMKWGVKHKAILDEYGDAPLDDIVEGGSAAPNCGAAPSQERDAHELGLAGEVAAYPDQSFHLYQYGCKMPSLYDMVRSRKCSPTLSYDLPWRCDDLDGRRLGRLESALLWFKTCYYLDYPVLINTTKREFLRGVDEEGESILDMAIPVLTVWGADEGYTHTVKREGEWAGDRLAIISEEELEDLMEEEDGWKERKIKWDDV</sequence>
<dbReference type="HOGENOM" id="CLU_402307_0_0_1"/>
<dbReference type="OrthoDB" id="5945798at2759"/>
<gene>
    <name evidence="3" type="ORF">PLEOSDRAFT_162419</name>
</gene>
<evidence type="ECO:0000313" key="3">
    <source>
        <dbReference type="EMBL" id="KDQ23565.1"/>
    </source>
</evidence>
<proteinExistence type="predicted"/>
<dbReference type="EMBL" id="KL198012">
    <property type="protein sequence ID" value="KDQ23565.1"/>
    <property type="molecule type" value="Genomic_DNA"/>
</dbReference>
<dbReference type="PROSITE" id="PS50280">
    <property type="entry name" value="SET"/>
    <property type="match status" value="1"/>
</dbReference>
<dbReference type="InterPro" id="IPR053185">
    <property type="entry name" value="SET_domain_protein"/>
</dbReference>
<evidence type="ECO:0000313" key="4">
    <source>
        <dbReference type="Proteomes" id="UP000027073"/>
    </source>
</evidence>
<dbReference type="Proteomes" id="UP000027073">
    <property type="component" value="Unassembled WGS sequence"/>
</dbReference>
<dbReference type="InParanoid" id="A0A067N9B4"/>